<dbReference type="EMBL" id="PPDF01000008">
    <property type="protein sequence ID" value="PQL25357.1"/>
    <property type="molecule type" value="Genomic_DNA"/>
</dbReference>
<dbReference type="Proteomes" id="UP000238877">
    <property type="component" value="Unassembled WGS sequence"/>
</dbReference>
<dbReference type="GO" id="GO:0055085">
    <property type="term" value="P:transmembrane transport"/>
    <property type="evidence" value="ECO:0007669"/>
    <property type="project" value="InterPro"/>
</dbReference>
<keyword evidence="5" id="KW-0029">Amino-acid transport</keyword>
<keyword evidence="6 8" id="KW-1133">Transmembrane helix</keyword>
<evidence type="ECO:0000256" key="3">
    <source>
        <dbReference type="ARBA" id="ARBA00022475"/>
    </source>
</evidence>
<dbReference type="PROSITE" id="PS00218">
    <property type="entry name" value="AMINO_ACID_PERMEASE_1"/>
    <property type="match status" value="1"/>
</dbReference>
<feature type="transmembrane region" description="Helical" evidence="8">
    <location>
        <begin position="330"/>
        <end position="351"/>
    </location>
</feature>
<organism evidence="10 11">
    <name type="scientific">Veillonella tobetsuensis</name>
    <dbReference type="NCBI Taxonomy" id="1110546"/>
    <lineage>
        <taxon>Bacteria</taxon>
        <taxon>Bacillati</taxon>
        <taxon>Bacillota</taxon>
        <taxon>Negativicutes</taxon>
        <taxon>Veillonellales</taxon>
        <taxon>Veillonellaceae</taxon>
        <taxon>Veillonella</taxon>
    </lineage>
</organism>
<comment type="caution">
    <text evidence="10">The sequence shown here is derived from an EMBL/GenBank/DDBJ whole genome shotgun (WGS) entry which is preliminary data.</text>
</comment>
<feature type="transmembrane region" description="Helical" evidence="8">
    <location>
        <begin position="270"/>
        <end position="291"/>
    </location>
</feature>
<dbReference type="PANTHER" id="PTHR43495">
    <property type="entry name" value="GABA PERMEASE"/>
    <property type="match status" value="1"/>
</dbReference>
<evidence type="ECO:0000256" key="4">
    <source>
        <dbReference type="ARBA" id="ARBA00022692"/>
    </source>
</evidence>
<dbReference type="PIRSF" id="PIRSF006060">
    <property type="entry name" value="AA_transporter"/>
    <property type="match status" value="1"/>
</dbReference>
<keyword evidence="4 8" id="KW-0812">Transmembrane</keyword>
<evidence type="ECO:0000256" key="2">
    <source>
        <dbReference type="ARBA" id="ARBA00022448"/>
    </source>
</evidence>
<dbReference type="STRING" id="1110546.GCA_001078375_01750"/>
<comment type="subcellular location">
    <subcellularLocation>
        <location evidence="1">Cell membrane</location>
        <topology evidence="1">Multi-pass membrane protein</topology>
    </subcellularLocation>
</comment>
<evidence type="ECO:0000313" key="11">
    <source>
        <dbReference type="Proteomes" id="UP000238877"/>
    </source>
</evidence>
<dbReference type="PANTHER" id="PTHR43495:SF2">
    <property type="entry name" value="D-SERINE_D-ALANINE_GLYCINE TRANSPORTER"/>
    <property type="match status" value="1"/>
</dbReference>
<feature type="transmembrane region" description="Helical" evidence="8">
    <location>
        <begin position="426"/>
        <end position="445"/>
    </location>
</feature>
<sequence>MSDTHQLKRGLKNRHVQLLAIGGAIGTGLFLGSGRAIHLAGPSIIFAYLITGIICFFIMRALGELLLSNLNHHSFIDFVEEYLGDRAAFITGWTYWFCWLSLAMADLTAVGLYMQFWIPWLPQWIPALVVLVALLLMNLTAVKYFGEMEFWFALIKVIAIISLIIIGIIMIVTGFTTDAGVAAFSNMWNYGGWFPNGTMGFILSFQMVVFAFTGIELVGLTAGETEDPEKVIPMAINNIPLRIILFYVGSLAIIMSIYPWTAVNPSASPFVAVFTAVGIAAAAGIVNFVVLTSAASATNSGIFSTGRMIYALAKRGHAPSSMRRLTHSSVPYQATIFSAAVLLITVVLNYVMPEAVFVMITSISTFCFIFIWAMMVICHLKYRKKTPELAAQSKFKMPLFPVMNYIILAFFVFILGILALNEDTRIALLFTPIWFVILWAFYSMLNTDDEDALSEELIEMAGVKEIYKKPKKEDSDDYII</sequence>
<keyword evidence="7 8" id="KW-0472">Membrane</keyword>
<feature type="transmembrane region" description="Helical" evidence="8">
    <location>
        <begin position="399"/>
        <end position="420"/>
    </location>
</feature>
<name>A0A2S7ZQF0_9FIRM</name>
<feature type="transmembrane region" description="Helical" evidence="8">
    <location>
        <begin position="157"/>
        <end position="177"/>
    </location>
</feature>
<feature type="transmembrane region" description="Helical" evidence="8">
    <location>
        <begin position="16"/>
        <end position="37"/>
    </location>
</feature>
<feature type="transmembrane region" description="Helical" evidence="8">
    <location>
        <begin position="124"/>
        <end position="145"/>
    </location>
</feature>
<feature type="domain" description="Amino acid permease/ SLC12A" evidence="9">
    <location>
        <begin position="15"/>
        <end position="442"/>
    </location>
</feature>
<reference evidence="10 11" key="1">
    <citation type="submission" date="2018-01" db="EMBL/GenBank/DDBJ databases">
        <title>Draft genome sequences of clinical isolates and type strains of oral Veillonella including Veillonella infantum sp., nov.</title>
        <authorList>
            <person name="Mashima I."/>
            <person name="Liao Y.-C."/>
            <person name="Sabharwal A."/>
            <person name="Haase E.M."/>
            <person name="Nakazawa F."/>
            <person name="Scannapieco F.A."/>
        </authorList>
    </citation>
    <scope>NUCLEOTIDE SEQUENCE [LARGE SCALE GENOMIC DNA]</scope>
    <source>
        <strain evidence="10 11">Y6</strain>
    </source>
</reference>
<dbReference type="FunFam" id="1.20.1740.10:FF:000001">
    <property type="entry name" value="Amino acid permease"/>
    <property type="match status" value="1"/>
</dbReference>
<dbReference type="Gene3D" id="1.20.1740.10">
    <property type="entry name" value="Amino acid/polyamine transporter I"/>
    <property type="match status" value="1"/>
</dbReference>
<dbReference type="RefSeq" id="WP_105092779.1">
    <property type="nucleotide sequence ID" value="NZ_PPDF01000008.1"/>
</dbReference>
<keyword evidence="2" id="KW-0813">Transport</keyword>
<dbReference type="Pfam" id="PF00324">
    <property type="entry name" value="AA_permease"/>
    <property type="match status" value="1"/>
</dbReference>
<feature type="transmembrane region" description="Helical" evidence="8">
    <location>
        <begin position="357"/>
        <end position="378"/>
    </location>
</feature>
<feature type="transmembrane region" description="Helical" evidence="8">
    <location>
        <begin position="197"/>
        <end position="218"/>
    </location>
</feature>
<dbReference type="AlphaFoldDB" id="A0A2S7ZQF0"/>
<evidence type="ECO:0000256" key="7">
    <source>
        <dbReference type="ARBA" id="ARBA00023136"/>
    </source>
</evidence>
<dbReference type="InterPro" id="IPR004841">
    <property type="entry name" value="AA-permease/SLC12A_dom"/>
</dbReference>
<protein>
    <submittedName>
        <fullName evidence="10">Amino acid permease</fullName>
    </submittedName>
</protein>
<dbReference type="GO" id="GO:0006865">
    <property type="term" value="P:amino acid transport"/>
    <property type="evidence" value="ECO:0007669"/>
    <property type="project" value="UniProtKB-KW"/>
</dbReference>
<dbReference type="InterPro" id="IPR004840">
    <property type="entry name" value="Amino_acid_permease_CS"/>
</dbReference>
<evidence type="ECO:0000256" key="5">
    <source>
        <dbReference type="ARBA" id="ARBA00022970"/>
    </source>
</evidence>
<evidence type="ECO:0000259" key="9">
    <source>
        <dbReference type="Pfam" id="PF00324"/>
    </source>
</evidence>
<feature type="transmembrane region" description="Helical" evidence="8">
    <location>
        <begin position="43"/>
        <end position="62"/>
    </location>
</feature>
<keyword evidence="3" id="KW-1003">Cell membrane</keyword>
<proteinExistence type="predicted"/>
<evidence type="ECO:0000256" key="8">
    <source>
        <dbReference type="SAM" id="Phobius"/>
    </source>
</evidence>
<evidence type="ECO:0000313" key="10">
    <source>
        <dbReference type="EMBL" id="PQL25357.1"/>
    </source>
</evidence>
<feature type="transmembrane region" description="Helical" evidence="8">
    <location>
        <begin position="239"/>
        <end position="258"/>
    </location>
</feature>
<gene>
    <name evidence="10" type="ORF">VTHSUH11_04560</name>
</gene>
<dbReference type="GO" id="GO:0005886">
    <property type="term" value="C:plasma membrane"/>
    <property type="evidence" value="ECO:0007669"/>
    <property type="project" value="UniProtKB-SubCell"/>
</dbReference>
<feature type="transmembrane region" description="Helical" evidence="8">
    <location>
        <begin position="96"/>
        <end position="118"/>
    </location>
</feature>
<evidence type="ECO:0000256" key="6">
    <source>
        <dbReference type="ARBA" id="ARBA00022989"/>
    </source>
</evidence>
<evidence type="ECO:0000256" key="1">
    <source>
        <dbReference type="ARBA" id="ARBA00004651"/>
    </source>
</evidence>
<accession>A0A2S7ZQF0</accession>